<name>A0A135P3C8_9HYPH</name>
<reference evidence="1 2" key="1">
    <citation type="submission" date="2015-11" db="EMBL/GenBank/DDBJ databases">
        <title>Draft genome sequence of Agrobacterium sp. R89-1.</title>
        <authorList>
            <person name="Zahradnik J."/>
            <person name="Kyslikova E."/>
            <person name="Palyzova A."/>
            <person name="Kyslik P."/>
        </authorList>
    </citation>
    <scope>NUCLEOTIDE SEQUENCE [LARGE SCALE GENOMIC DNA]</scope>
    <source>
        <strain evidence="1 2">R89-1</strain>
    </source>
</reference>
<accession>A0A135P3C8</accession>
<dbReference type="EMBL" id="LNUW01000028">
    <property type="protein sequence ID" value="KXG85935.1"/>
    <property type="molecule type" value="Genomic_DNA"/>
</dbReference>
<dbReference type="GO" id="GO:0016788">
    <property type="term" value="F:hydrolase activity, acting on ester bonds"/>
    <property type="evidence" value="ECO:0007669"/>
    <property type="project" value="UniProtKB-ARBA"/>
</dbReference>
<sequence>MHRLARDGIAFVGQLVSRFEDGDVALFMVGEIDIRCHLIPISETSKRPIEDVAEELAARFISKLILLQRDQPQIKVVIAQPPFPTDRRPNVELPFRGSIAERVHLHSLLSDGLDRLCRTSGLHFLRMPLKYKNKNGVLRRKYSDDGVHIMPCEAKAVIEALGKLTSKKLYFKGKLLTVIKRRWNYTWGGTLRRQGLPETTPVDLPK</sequence>
<evidence type="ECO:0000313" key="2">
    <source>
        <dbReference type="Proteomes" id="UP000070498"/>
    </source>
</evidence>
<gene>
    <name evidence="1" type="ORF">ATO67_04750</name>
</gene>
<organism evidence="1 2">
    <name type="scientific">Agrobacterium bohemicum</name>
    <dbReference type="NCBI Taxonomy" id="2052828"/>
    <lineage>
        <taxon>Bacteria</taxon>
        <taxon>Pseudomonadati</taxon>
        <taxon>Pseudomonadota</taxon>
        <taxon>Alphaproteobacteria</taxon>
        <taxon>Hyphomicrobiales</taxon>
        <taxon>Rhizobiaceae</taxon>
        <taxon>Rhizobium/Agrobacterium group</taxon>
        <taxon>Agrobacterium</taxon>
    </lineage>
</organism>
<dbReference type="SUPFAM" id="SSF52266">
    <property type="entry name" value="SGNH hydrolase"/>
    <property type="match status" value="1"/>
</dbReference>
<dbReference type="InterPro" id="IPR036514">
    <property type="entry name" value="SGNH_hydro_sf"/>
</dbReference>
<dbReference type="Gene3D" id="3.40.50.1110">
    <property type="entry name" value="SGNH hydrolase"/>
    <property type="match status" value="1"/>
</dbReference>
<proteinExistence type="predicted"/>
<comment type="caution">
    <text evidence="1">The sequence shown here is derived from an EMBL/GenBank/DDBJ whole genome shotgun (WGS) entry which is preliminary data.</text>
</comment>
<protein>
    <recommendedName>
        <fullName evidence="3">SGNH hydrolase-type esterase domain-containing protein</fullName>
    </recommendedName>
</protein>
<dbReference type="Proteomes" id="UP000070498">
    <property type="component" value="Unassembled WGS sequence"/>
</dbReference>
<evidence type="ECO:0008006" key="3">
    <source>
        <dbReference type="Google" id="ProtNLM"/>
    </source>
</evidence>
<evidence type="ECO:0000313" key="1">
    <source>
        <dbReference type="EMBL" id="KXG85935.1"/>
    </source>
</evidence>
<dbReference type="STRING" id="2052828.ATO67_04750"/>
<keyword evidence="2" id="KW-1185">Reference proteome</keyword>
<dbReference type="AlphaFoldDB" id="A0A135P3C8"/>
<dbReference type="RefSeq" id="WP_067645095.1">
    <property type="nucleotide sequence ID" value="NZ_KQ961024.1"/>
</dbReference>